<feature type="transmembrane region" description="Helical" evidence="1">
    <location>
        <begin position="355"/>
        <end position="375"/>
    </location>
</feature>
<proteinExistence type="predicted"/>
<dbReference type="PANTHER" id="PTHR35043:SF7">
    <property type="entry name" value="TRANSCRIPTION FACTOR DOMAIN-CONTAINING PROTEIN"/>
    <property type="match status" value="1"/>
</dbReference>
<keyword evidence="3" id="KW-1185">Reference proteome</keyword>
<name>A0A8H7CZL3_9AGAR</name>
<organism evidence="2 3">
    <name type="scientific">Mycena venus</name>
    <dbReference type="NCBI Taxonomy" id="2733690"/>
    <lineage>
        <taxon>Eukaryota</taxon>
        <taxon>Fungi</taxon>
        <taxon>Dikarya</taxon>
        <taxon>Basidiomycota</taxon>
        <taxon>Agaricomycotina</taxon>
        <taxon>Agaricomycetes</taxon>
        <taxon>Agaricomycetidae</taxon>
        <taxon>Agaricales</taxon>
        <taxon>Marasmiineae</taxon>
        <taxon>Mycenaceae</taxon>
        <taxon>Mycena</taxon>
    </lineage>
</organism>
<keyword evidence="1" id="KW-1133">Transmembrane helix</keyword>
<evidence type="ECO:0000256" key="1">
    <source>
        <dbReference type="SAM" id="Phobius"/>
    </source>
</evidence>
<dbReference type="EMBL" id="JACAZI010000007">
    <property type="protein sequence ID" value="KAF7356065.1"/>
    <property type="molecule type" value="Genomic_DNA"/>
</dbReference>
<keyword evidence="1" id="KW-0472">Membrane</keyword>
<dbReference type="OrthoDB" id="9451547at2759"/>
<feature type="transmembrane region" description="Helical" evidence="1">
    <location>
        <begin position="387"/>
        <end position="413"/>
    </location>
</feature>
<feature type="transmembrane region" description="Helical" evidence="1">
    <location>
        <begin position="147"/>
        <end position="164"/>
    </location>
</feature>
<reference evidence="2" key="1">
    <citation type="submission" date="2020-05" db="EMBL/GenBank/DDBJ databases">
        <title>Mycena genomes resolve the evolution of fungal bioluminescence.</title>
        <authorList>
            <person name="Tsai I.J."/>
        </authorList>
    </citation>
    <scope>NUCLEOTIDE SEQUENCE</scope>
    <source>
        <strain evidence="2">CCC161011</strain>
    </source>
</reference>
<dbReference type="AlphaFoldDB" id="A0A8H7CZL3"/>
<accession>A0A8H7CZL3</accession>
<gene>
    <name evidence="2" type="ORF">MVEN_00936300</name>
</gene>
<feature type="transmembrane region" description="Helical" evidence="1">
    <location>
        <begin position="71"/>
        <end position="89"/>
    </location>
</feature>
<evidence type="ECO:0000313" key="2">
    <source>
        <dbReference type="EMBL" id="KAF7356065.1"/>
    </source>
</evidence>
<feature type="transmembrane region" description="Helical" evidence="1">
    <location>
        <begin position="17"/>
        <end position="40"/>
    </location>
</feature>
<feature type="transmembrane region" description="Helical" evidence="1">
    <location>
        <begin position="230"/>
        <end position="247"/>
    </location>
</feature>
<comment type="caution">
    <text evidence="2">The sequence shown here is derived from an EMBL/GenBank/DDBJ whole genome shotgun (WGS) entry which is preliminary data.</text>
</comment>
<protein>
    <submittedName>
        <fullName evidence="2">Uncharacterized protein</fullName>
    </submittedName>
</protein>
<dbReference type="Proteomes" id="UP000620124">
    <property type="component" value="Unassembled WGS sequence"/>
</dbReference>
<evidence type="ECO:0000313" key="3">
    <source>
        <dbReference type="Proteomes" id="UP000620124"/>
    </source>
</evidence>
<dbReference type="PANTHER" id="PTHR35043">
    <property type="entry name" value="TRANSCRIPTION FACTOR DOMAIN-CONTAINING PROTEIN"/>
    <property type="match status" value="1"/>
</dbReference>
<keyword evidence="1" id="KW-0812">Transmembrane</keyword>
<sequence length="438" mass="48454">MPYQHSIVRTLLNLPSFFPHCTSIYTSSTMLLLLVLVHLVSKNGSAVPVALSLDPRSSPDSCDDINNCRKLFDIVWGCLATIFACTWVSVHPNVPPPDQSGLVLFWRRLKMMLIGIIAPEIMVGFAARQFFGARMLRKEFRFSRTHAFFFCMGGFVSSTGYPVATKEQLEDSDLGPEFLKAIRNVNAEDIKDKSMGDALSKGVALAQGIWFITQCLARVHQHLVVTELEVATLAFAVVNVFIWLLWWDKPLDVQRQIVVVVGPAGSQDAQPTSPVPMSRFDRFRYAVVGTNDDDDDPLSSTSPSFWSLPVYNHFQRGTAGITALAGSLFGAIHCAAWETDFPTAAEMWSWKSSSLVIIAVPVAAFLVFVLGIHLNKTDFQKTKLGNAIIITAGIVFLASFPIYIVARLILIVLPLMALRSLPSSAFVDVNWSTYIPHI</sequence>
<feature type="transmembrane region" description="Helical" evidence="1">
    <location>
        <begin position="109"/>
        <end position="127"/>
    </location>
</feature>